<dbReference type="SUPFAM" id="SSF49785">
    <property type="entry name" value="Galactose-binding domain-like"/>
    <property type="match status" value="1"/>
</dbReference>
<comment type="catalytic activity">
    <reaction evidence="1">
        <text>Hydrolysis of terminal non-reducing alpha-L-arabinofuranoside residues in alpha-L-arabinosides.</text>
        <dbReference type="EC" id="3.2.1.55"/>
    </reaction>
</comment>
<evidence type="ECO:0000256" key="1">
    <source>
        <dbReference type="ARBA" id="ARBA00001462"/>
    </source>
</evidence>
<keyword evidence="7" id="KW-0732">Signal</keyword>
<accession>A0A022PWT5</accession>
<dbReference type="InterPro" id="IPR055235">
    <property type="entry name" value="ASD1_cat"/>
</dbReference>
<feature type="domain" description="Alpha-L-arabinofuranosidase C-terminal" evidence="11">
    <location>
        <begin position="460"/>
        <end position="648"/>
    </location>
</feature>
<dbReference type="InterPro" id="IPR051563">
    <property type="entry name" value="Glycosyl_Hydrolase_51"/>
</dbReference>
<dbReference type="FunFam" id="2.60.40.1180:FF:000011">
    <property type="entry name" value="Alpha-L-arabinofuranosidase 1"/>
    <property type="match status" value="1"/>
</dbReference>
<proteinExistence type="inferred from homology"/>
<dbReference type="AlphaFoldDB" id="A0A022PWT5"/>
<evidence type="ECO:0000256" key="5">
    <source>
        <dbReference type="ARBA" id="ARBA00022525"/>
    </source>
</evidence>
<keyword evidence="6" id="KW-0272">Extracellular matrix</keyword>
<evidence type="ECO:0000256" key="10">
    <source>
        <dbReference type="ARBA" id="ARBA00082101"/>
    </source>
</evidence>
<dbReference type="Gene3D" id="3.20.20.80">
    <property type="entry name" value="Glycosidases"/>
    <property type="match status" value="1"/>
</dbReference>
<evidence type="ECO:0000259" key="11">
    <source>
        <dbReference type="SMART" id="SM00813"/>
    </source>
</evidence>
<dbReference type="KEGG" id="egt:105976772"/>
<evidence type="ECO:0000256" key="4">
    <source>
        <dbReference type="ARBA" id="ARBA00012670"/>
    </source>
</evidence>
<dbReference type="EC" id="3.2.1.55" evidence="4"/>
<evidence type="ECO:0000256" key="3">
    <source>
        <dbReference type="ARBA" id="ARBA00007186"/>
    </source>
</evidence>
<dbReference type="SUPFAM" id="SSF51445">
    <property type="entry name" value="(Trans)glycosidases"/>
    <property type="match status" value="1"/>
</dbReference>
<dbReference type="SMART" id="SM00813">
    <property type="entry name" value="Alpha-L-AF_C"/>
    <property type="match status" value="1"/>
</dbReference>
<keyword evidence="5" id="KW-0964">Secreted</keyword>
<evidence type="ECO:0000256" key="7">
    <source>
        <dbReference type="ARBA" id="ARBA00022729"/>
    </source>
</evidence>
<name>A0A022PWT5_ERYGU</name>
<dbReference type="Gene3D" id="2.60.120.260">
    <property type="entry name" value="Galactose-binding domain-like"/>
    <property type="match status" value="1"/>
</dbReference>
<dbReference type="Proteomes" id="UP000030748">
    <property type="component" value="Unassembled WGS sequence"/>
</dbReference>
<dbReference type="GO" id="GO:0046556">
    <property type="term" value="F:alpha-L-arabinofuranosidase activity"/>
    <property type="evidence" value="ECO:0000318"/>
    <property type="project" value="GO_Central"/>
</dbReference>
<dbReference type="EMBL" id="KI632259">
    <property type="protein sequence ID" value="EYU20837.1"/>
    <property type="molecule type" value="Genomic_DNA"/>
</dbReference>
<dbReference type="InterPro" id="IPR008979">
    <property type="entry name" value="Galactose-bd-like_sf"/>
</dbReference>
<dbReference type="InterPro" id="IPR013780">
    <property type="entry name" value="Glyco_hydro_b"/>
</dbReference>
<comment type="similarity">
    <text evidence="3">Belongs to the glycosyl hydrolase 51 family.</text>
</comment>
<evidence type="ECO:0000256" key="6">
    <source>
        <dbReference type="ARBA" id="ARBA00022530"/>
    </source>
</evidence>
<dbReference type="InterPro" id="IPR017853">
    <property type="entry name" value="GH"/>
</dbReference>
<keyword evidence="9" id="KW-0325">Glycoprotein</keyword>
<dbReference type="STRING" id="4155.A0A022PWT5"/>
<evidence type="ECO:0000256" key="9">
    <source>
        <dbReference type="ARBA" id="ARBA00023180"/>
    </source>
</evidence>
<keyword evidence="8" id="KW-0378">Hydrolase</keyword>
<dbReference type="Gene3D" id="2.60.40.1180">
    <property type="entry name" value="Golgi alpha-mannosidase II"/>
    <property type="match status" value="1"/>
</dbReference>
<dbReference type="OMA" id="CKCLASH"/>
<dbReference type="eggNOG" id="ENOG502QQEX">
    <property type="taxonomic scope" value="Eukaryota"/>
</dbReference>
<dbReference type="GO" id="GO:0045493">
    <property type="term" value="P:xylan catabolic process"/>
    <property type="evidence" value="ECO:0000318"/>
    <property type="project" value="GO_Central"/>
</dbReference>
<dbReference type="PhylomeDB" id="A0A022PWT5"/>
<comment type="subcellular location">
    <subcellularLocation>
        <location evidence="2">Secreted</location>
        <location evidence="2">Extracellular space</location>
        <location evidence="2">Extracellular matrix</location>
    </subcellularLocation>
</comment>
<dbReference type="FunFam" id="3.20.20.80:FF:000025">
    <property type="entry name" value="Alpha-L-arabinofuranosidase 1"/>
    <property type="match status" value="1"/>
</dbReference>
<keyword evidence="13" id="KW-1185">Reference proteome</keyword>
<reference evidence="12 13" key="1">
    <citation type="journal article" date="2013" name="Proc. Natl. Acad. Sci. U.S.A.">
        <title>Fine-scale variation in meiotic recombination in Mimulus inferred from population shotgun sequencing.</title>
        <authorList>
            <person name="Hellsten U."/>
            <person name="Wright K.M."/>
            <person name="Jenkins J."/>
            <person name="Shu S."/>
            <person name="Yuan Y."/>
            <person name="Wessler S.R."/>
            <person name="Schmutz J."/>
            <person name="Willis J.H."/>
            <person name="Rokhsar D.S."/>
        </authorList>
    </citation>
    <scope>NUCLEOTIDE SEQUENCE [LARGE SCALE GENOMIC DNA]</scope>
    <source>
        <strain evidence="13">cv. DUN x IM62</strain>
    </source>
</reference>
<dbReference type="InterPro" id="IPR010720">
    <property type="entry name" value="Alpha-L-AF_C"/>
</dbReference>
<sequence>MDSHYAARKKVLLFSLVTFCTFYNCYASVVNASQTAWLSVNVSDSRVRKIPHTMFGLSFEEINHSGAGGLWAELVSNRGFEAGGQNIPSNISPWSIIGDKSSILVSTDRSSCFDRNKIALRMEVLCDGNGRNICPAGGVGVYNPGFWGMNIEQGKTYKVTFYVRSLQPMEMSVSFVDSNGLRTLATADITDGNVREWTKKEITLEAKGTDANSRLQLTTTKKCTVWLDQVSAMPLSTHKGHGFRNDLFNMLADLKPGFIRFPGGSFVEGEWLVNAFRWRESIGPWEERPGHFGDVWQYWTDDGLGYFEYLQLAEDLGALPVWVFNNGVSRSEQVDTSIILPFVRDILDALEFAKGDPTSKWGSVRASMGHSEPFDLRYVAIGNQDCGNKNYHGNYMKFYDAIKGAYPDIKIISNCDGSVQRLDDPADLYDFHVYTNANSMFSMAHNFDHTSRSGPKAFVSEYAVTGNDAGRGSLLKALAEAGLLLGLETNSDVVEMASNAPLFVNANDMRFTPDAIVFDSSKVYGTPTYWMQHFFKDSNGATLLNSKLQPSSLTSLLASVISWNNPEDNRSYLRIKVVNFGSSGVILNVSINGMDQSSIEAAGSTITSLTSQNVMDENSFNQPKKVAPITSPLGKVSNKMNVILAPHSLTCIDLLRKSNFIEAVASEDLHTSI</sequence>
<dbReference type="Pfam" id="PF22848">
    <property type="entry name" value="ASD1_dom"/>
    <property type="match status" value="1"/>
</dbReference>
<dbReference type="GO" id="GO:0046373">
    <property type="term" value="P:L-arabinose metabolic process"/>
    <property type="evidence" value="ECO:0007669"/>
    <property type="project" value="InterPro"/>
</dbReference>
<evidence type="ECO:0000256" key="2">
    <source>
        <dbReference type="ARBA" id="ARBA00004498"/>
    </source>
</evidence>
<evidence type="ECO:0000313" key="13">
    <source>
        <dbReference type="Proteomes" id="UP000030748"/>
    </source>
</evidence>
<dbReference type="OrthoDB" id="406864at2759"/>
<evidence type="ECO:0000256" key="8">
    <source>
        <dbReference type="ARBA" id="ARBA00022801"/>
    </source>
</evidence>
<protein>
    <recommendedName>
        <fullName evidence="4">non-reducing end alpha-L-arabinofuranosidase</fullName>
        <ecNumber evidence="4">3.2.1.55</ecNumber>
    </recommendedName>
    <alternativeName>
        <fullName evidence="10">Beta-D-xylosidase</fullName>
    </alternativeName>
</protein>
<dbReference type="FunFam" id="2.60.120.260:FF:000063">
    <property type="entry name" value="Putative alpha-L-arabinofuranosidase family protein"/>
    <property type="match status" value="1"/>
</dbReference>
<evidence type="ECO:0000313" key="12">
    <source>
        <dbReference type="EMBL" id="EYU20837.1"/>
    </source>
</evidence>
<dbReference type="PANTHER" id="PTHR31776:SF0">
    <property type="entry name" value="ALPHA-L-ARABINOFURANOSIDASE 1"/>
    <property type="match status" value="1"/>
</dbReference>
<organism evidence="12 13">
    <name type="scientific">Erythranthe guttata</name>
    <name type="common">Yellow monkey flower</name>
    <name type="synonym">Mimulus guttatus</name>
    <dbReference type="NCBI Taxonomy" id="4155"/>
    <lineage>
        <taxon>Eukaryota</taxon>
        <taxon>Viridiplantae</taxon>
        <taxon>Streptophyta</taxon>
        <taxon>Embryophyta</taxon>
        <taxon>Tracheophyta</taxon>
        <taxon>Spermatophyta</taxon>
        <taxon>Magnoliopsida</taxon>
        <taxon>eudicotyledons</taxon>
        <taxon>Gunneridae</taxon>
        <taxon>Pentapetalae</taxon>
        <taxon>asterids</taxon>
        <taxon>lamiids</taxon>
        <taxon>Lamiales</taxon>
        <taxon>Phrymaceae</taxon>
        <taxon>Erythranthe</taxon>
    </lineage>
</organism>
<dbReference type="Pfam" id="PF06964">
    <property type="entry name" value="Alpha-L-AF_C"/>
    <property type="match status" value="1"/>
</dbReference>
<gene>
    <name evidence="12" type="ORF">MIMGU_mgv1a002448mg</name>
</gene>
<dbReference type="PANTHER" id="PTHR31776">
    <property type="entry name" value="ALPHA-L-ARABINOFURANOSIDASE 1"/>
    <property type="match status" value="1"/>
</dbReference>